<reference evidence="2" key="1">
    <citation type="submission" date="2014-07" db="EMBL/GenBank/DDBJ databases">
        <authorList>
            <person name="Urmite Genomes Urmite Genomes"/>
        </authorList>
    </citation>
    <scope>NUCLEOTIDE SEQUENCE</scope>
    <source>
        <strain evidence="2">13S34_air</strain>
    </source>
</reference>
<feature type="domain" description="Toprim" evidence="1">
    <location>
        <begin position="4"/>
        <end position="67"/>
    </location>
</feature>
<gene>
    <name evidence="2" type="primary">rnmV_2</name>
    <name evidence="2" type="ORF">BN1050_01861</name>
</gene>
<dbReference type="InterPro" id="IPR006171">
    <property type="entry name" value="TOPRIM_dom"/>
</dbReference>
<protein>
    <submittedName>
        <fullName evidence="2">Ribonuclease M5</fullName>
    </submittedName>
</protein>
<name>A0A078MFK1_9BACL</name>
<accession>A0A078MFK1</accession>
<sequence>MKCLIVEGRSDKERLQRVLAEDVTIVCTNGTIGQTALEELLAPYEHYTLYTFFDADKSGDALRKLMMRTYPEAIQLQTTKMYKQVAETPKRFLANVLAREGIRVKIDRI</sequence>
<dbReference type="EMBL" id="LN483075">
    <property type="protein sequence ID" value="CEA04177.1"/>
    <property type="molecule type" value="Genomic_DNA"/>
</dbReference>
<evidence type="ECO:0000313" key="2">
    <source>
        <dbReference type="EMBL" id="CEA04177.1"/>
    </source>
</evidence>
<dbReference type="Gene3D" id="3.40.1360.10">
    <property type="match status" value="1"/>
</dbReference>
<dbReference type="HOGENOM" id="CLU_140818_1_0_9"/>
<proteinExistence type="predicted"/>
<organism evidence="2">
    <name type="scientific">Metalysinibacillus saudimassiliensis</name>
    <dbReference type="NCBI Taxonomy" id="1461583"/>
    <lineage>
        <taxon>Bacteria</taxon>
        <taxon>Bacillati</taxon>
        <taxon>Bacillota</taxon>
        <taxon>Bacilli</taxon>
        <taxon>Bacillales</taxon>
        <taxon>Caryophanaceae</taxon>
        <taxon>Metalysinibacillus</taxon>
    </lineage>
</organism>
<dbReference type="AlphaFoldDB" id="A0A078MFK1"/>
<dbReference type="Pfam" id="PF01751">
    <property type="entry name" value="Toprim"/>
    <property type="match status" value="1"/>
</dbReference>
<evidence type="ECO:0000259" key="1">
    <source>
        <dbReference type="Pfam" id="PF01751"/>
    </source>
</evidence>
<dbReference type="SUPFAM" id="SSF110455">
    <property type="entry name" value="Toprim domain"/>
    <property type="match status" value="1"/>
</dbReference>
<dbReference type="PATRIC" id="fig|1461583.4.peg.1784"/>